<proteinExistence type="predicted"/>
<dbReference type="EMBL" id="LR593886">
    <property type="protein sequence ID" value="VTR95212.1"/>
    <property type="molecule type" value="Genomic_DNA"/>
</dbReference>
<evidence type="ECO:0000313" key="2">
    <source>
        <dbReference type="EMBL" id="VTR95212.1"/>
    </source>
</evidence>
<dbReference type="KEGG" id="gms:SOIL9_25020"/>
<dbReference type="Proteomes" id="UP000464178">
    <property type="component" value="Chromosome"/>
</dbReference>
<sequence length="77" mass="8242">MFKPLGGVVSGLMQVLSPVARTFGQLVDLFAAMVRPINEIQAGLTNSYRIVLKGYRSSPTAPRKPTRGCTSSGCSVR</sequence>
<feature type="region of interest" description="Disordered" evidence="1">
    <location>
        <begin position="56"/>
        <end position="77"/>
    </location>
</feature>
<feature type="compositionally biased region" description="Polar residues" evidence="1">
    <location>
        <begin position="68"/>
        <end position="77"/>
    </location>
</feature>
<name>A0A6P2D6V5_9BACT</name>
<keyword evidence="3" id="KW-1185">Reference proteome</keyword>
<organism evidence="2 3">
    <name type="scientific">Gemmata massiliana</name>
    <dbReference type="NCBI Taxonomy" id="1210884"/>
    <lineage>
        <taxon>Bacteria</taxon>
        <taxon>Pseudomonadati</taxon>
        <taxon>Planctomycetota</taxon>
        <taxon>Planctomycetia</taxon>
        <taxon>Gemmatales</taxon>
        <taxon>Gemmataceae</taxon>
        <taxon>Gemmata</taxon>
    </lineage>
</organism>
<protein>
    <submittedName>
        <fullName evidence="2">Uncharacterized protein</fullName>
    </submittedName>
</protein>
<accession>A0A6P2D6V5</accession>
<evidence type="ECO:0000256" key="1">
    <source>
        <dbReference type="SAM" id="MobiDB-lite"/>
    </source>
</evidence>
<evidence type="ECO:0000313" key="3">
    <source>
        <dbReference type="Proteomes" id="UP000464178"/>
    </source>
</evidence>
<reference evidence="2 3" key="1">
    <citation type="submission" date="2019-05" db="EMBL/GenBank/DDBJ databases">
        <authorList>
            <consortium name="Science for Life Laboratories"/>
        </authorList>
    </citation>
    <scope>NUCLEOTIDE SEQUENCE [LARGE SCALE GENOMIC DNA]</scope>
    <source>
        <strain evidence="2">Soil9</strain>
    </source>
</reference>
<gene>
    <name evidence="2" type="ORF">SOIL9_25020</name>
</gene>
<dbReference type="AlphaFoldDB" id="A0A6P2D6V5"/>